<dbReference type="Proteomes" id="UP000033558">
    <property type="component" value="Unassembled WGS sequence"/>
</dbReference>
<accession>A0A0F4LRK6</accession>
<name>A0A0F4LRK6_9LACO</name>
<keyword evidence="7 8" id="KW-0472">Membrane</keyword>
<protein>
    <submittedName>
        <fullName evidence="9">Permease</fullName>
    </submittedName>
</protein>
<comment type="similarity">
    <text evidence="2">Belongs to the autoinducer-2 exporter (AI-2E) (TC 2.A.86) family.</text>
</comment>
<feature type="transmembrane region" description="Helical" evidence="8">
    <location>
        <begin position="87"/>
        <end position="107"/>
    </location>
</feature>
<evidence type="ECO:0000256" key="6">
    <source>
        <dbReference type="ARBA" id="ARBA00022989"/>
    </source>
</evidence>
<dbReference type="HOGENOM" id="CLU_031275_8_2_9"/>
<feature type="transmembrane region" description="Helical" evidence="8">
    <location>
        <begin position="48"/>
        <end position="66"/>
    </location>
</feature>
<evidence type="ECO:0000256" key="7">
    <source>
        <dbReference type="ARBA" id="ARBA00023136"/>
    </source>
</evidence>
<reference evidence="9 10" key="1">
    <citation type="submission" date="2015-01" db="EMBL/GenBank/DDBJ databases">
        <title>Comparative genomics of the lactic acid bacteria isolated from the honey bee gut.</title>
        <authorList>
            <person name="Ellegaard K.M."/>
            <person name="Tamarit D."/>
            <person name="Javelind E."/>
            <person name="Olofsson T."/>
            <person name="Andersson S.G."/>
            <person name="Vasquez A."/>
        </authorList>
    </citation>
    <scope>NUCLEOTIDE SEQUENCE [LARGE SCALE GENOMIC DNA]</scope>
    <source>
        <strain evidence="9 10">Bin4</strain>
    </source>
</reference>
<evidence type="ECO:0000256" key="8">
    <source>
        <dbReference type="SAM" id="Phobius"/>
    </source>
</evidence>
<dbReference type="AlphaFoldDB" id="A0A0F4LRK6"/>
<feature type="transmembrane region" description="Helical" evidence="8">
    <location>
        <begin position="21"/>
        <end position="42"/>
    </location>
</feature>
<evidence type="ECO:0000256" key="3">
    <source>
        <dbReference type="ARBA" id="ARBA00022448"/>
    </source>
</evidence>
<dbReference type="PANTHER" id="PTHR21716">
    <property type="entry name" value="TRANSMEMBRANE PROTEIN"/>
    <property type="match status" value="1"/>
</dbReference>
<sequence length="379" mass="42458">MTNNKKTWFTNWFLNNKFTVVLLNILLLFVIIALFGKVNYFFRPLGQILGIILPPLVVAGILYYLIDPLIDWLEAKFNIPRVWSISIVFILIFGLLIWMVVTLIPIIQSQINSLIHNIPSYWRDLQGMLNELSHNPRLQKLHLTQNFSTTKINHSLAQSWDGVLGSAFNNLTSAVGIVSNVVMILLTAPFVLFFMLKDDRQIKPLILKYVPDRLKASIGVTLTEINGALSSYIRGQLTVAFWVAVMFAVGYLIAQVPYALLLGITAGFLNLIPYVGSALGLIPAIILALINGHGMIWSVIIVFAIEQTIETRVVSPLVVGNKMNMHPVTTIFVLLVSGGMFGLAGVIFGIPIFAILKIICSRIFKWFQRNSNWYQNGTN</sequence>
<feature type="transmembrane region" description="Helical" evidence="8">
    <location>
        <begin position="239"/>
        <end position="269"/>
    </location>
</feature>
<feature type="transmembrane region" description="Helical" evidence="8">
    <location>
        <begin position="174"/>
        <end position="196"/>
    </location>
</feature>
<keyword evidence="10" id="KW-1185">Reference proteome</keyword>
<dbReference type="GO" id="GO:0005886">
    <property type="term" value="C:plasma membrane"/>
    <property type="evidence" value="ECO:0007669"/>
    <property type="project" value="UniProtKB-SubCell"/>
</dbReference>
<dbReference type="PANTHER" id="PTHR21716:SF53">
    <property type="entry name" value="PERMEASE PERM-RELATED"/>
    <property type="match status" value="1"/>
</dbReference>
<comment type="subcellular location">
    <subcellularLocation>
        <location evidence="1">Cell membrane</location>
        <topology evidence="1">Multi-pass membrane protein</topology>
    </subcellularLocation>
</comment>
<dbReference type="PATRIC" id="fig|1218492.5.peg.1285"/>
<dbReference type="STRING" id="1218492.JG30_11410"/>
<dbReference type="InterPro" id="IPR002549">
    <property type="entry name" value="AI-2E-like"/>
</dbReference>
<keyword evidence="6 8" id="KW-1133">Transmembrane helix</keyword>
<evidence type="ECO:0000256" key="1">
    <source>
        <dbReference type="ARBA" id="ARBA00004651"/>
    </source>
</evidence>
<dbReference type="GO" id="GO:0055085">
    <property type="term" value="P:transmembrane transport"/>
    <property type="evidence" value="ECO:0007669"/>
    <property type="project" value="TreeGrafter"/>
</dbReference>
<evidence type="ECO:0000256" key="5">
    <source>
        <dbReference type="ARBA" id="ARBA00022692"/>
    </source>
</evidence>
<dbReference type="Pfam" id="PF01594">
    <property type="entry name" value="AI-2E_transport"/>
    <property type="match status" value="1"/>
</dbReference>
<dbReference type="EMBL" id="JXJQ01000009">
    <property type="protein sequence ID" value="KJY60953.1"/>
    <property type="molecule type" value="Genomic_DNA"/>
</dbReference>
<proteinExistence type="inferred from homology"/>
<dbReference type="RefSeq" id="WP_046316952.1">
    <property type="nucleotide sequence ID" value="NZ_JBHSZT010000010.1"/>
</dbReference>
<dbReference type="OrthoDB" id="9793390at2"/>
<keyword evidence="4" id="KW-1003">Cell membrane</keyword>
<evidence type="ECO:0000313" key="9">
    <source>
        <dbReference type="EMBL" id="KJY60953.1"/>
    </source>
</evidence>
<comment type="caution">
    <text evidence="9">The sequence shown here is derived from an EMBL/GenBank/DDBJ whole genome shotgun (WGS) entry which is preliminary data.</text>
</comment>
<feature type="transmembrane region" description="Helical" evidence="8">
    <location>
        <begin position="281"/>
        <end position="305"/>
    </location>
</feature>
<keyword evidence="3" id="KW-0813">Transport</keyword>
<gene>
    <name evidence="9" type="ORF">JG30_11410</name>
</gene>
<evidence type="ECO:0000313" key="10">
    <source>
        <dbReference type="Proteomes" id="UP000033558"/>
    </source>
</evidence>
<keyword evidence="5 8" id="KW-0812">Transmembrane</keyword>
<feature type="transmembrane region" description="Helical" evidence="8">
    <location>
        <begin position="331"/>
        <end position="359"/>
    </location>
</feature>
<organism evidence="9 10">
    <name type="scientific">Bombilactobacillus mellifer</name>
    <dbReference type="NCBI Taxonomy" id="1218492"/>
    <lineage>
        <taxon>Bacteria</taxon>
        <taxon>Bacillati</taxon>
        <taxon>Bacillota</taxon>
        <taxon>Bacilli</taxon>
        <taxon>Lactobacillales</taxon>
        <taxon>Lactobacillaceae</taxon>
        <taxon>Bombilactobacillus</taxon>
    </lineage>
</organism>
<evidence type="ECO:0000256" key="2">
    <source>
        <dbReference type="ARBA" id="ARBA00009773"/>
    </source>
</evidence>
<evidence type="ECO:0000256" key="4">
    <source>
        <dbReference type="ARBA" id="ARBA00022475"/>
    </source>
</evidence>